<feature type="region of interest" description="Disordered" evidence="1">
    <location>
        <begin position="172"/>
        <end position="216"/>
    </location>
</feature>
<dbReference type="InParanoid" id="A0A5C3PZE8"/>
<accession>A0A5C3PZE8</accession>
<feature type="compositionally biased region" description="Polar residues" evidence="1">
    <location>
        <begin position="18"/>
        <end position="52"/>
    </location>
</feature>
<gene>
    <name evidence="2" type="ORF">K466DRAFT_561834</name>
</gene>
<evidence type="ECO:0000256" key="1">
    <source>
        <dbReference type="SAM" id="MobiDB-lite"/>
    </source>
</evidence>
<reference evidence="2 3" key="1">
    <citation type="journal article" date="2019" name="Nat. Ecol. Evol.">
        <title>Megaphylogeny resolves global patterns of mushroom evolution.</title>
        <authorList>
            <person name="Varga T."/>
            <person name="Krizsan K."/>
            <person name="Foldi C."/>
            <person name="Dima B."/>
            <person name="Sanchez-Garcia M."/>
            <person name="Sanchez-Ramirez S."/>
            <person name="Szollosi G.J."/>
            <person name="Szarkandi J.G."/>
            <person name="Papp V."/>
            <person name="Albert L."/>
            <person name="Andreopoulos W."/>
            <person name="Angelini C."/>
            <person name="Antonin V."/>
            <person name="Barry K.W."/>
            <person name="Bougher N.L."/>
            <person name="Buchanan P."/>
            <person name="Buyck B."/>
            <person name="Bense V."/>
            <person name="Catcheside P."/>
            <person name="Chovatia M."/>
            <person name="Cooper J."/>
            <person name="Damon W."/>
            <person name="Desjardin D."/>
            <person name="Finy P."/>
            <person name="Geml J."/>
            <person name="Haridas S."/>
            <person name="Hughes K."/>
            <person name="Justo A."/>
            <person name="Karasinski D."/>
            <person name="Kautmanova I."/>
            <person name="Kiss B."/>
            <person name="Kocsube S."/>
            <person name="Kotiranta H."/>
            <person name="LaButti K.M."/>
            <person name="Lechner B.E."/>
            <person name="Liimatainen K."/>
            <person name="Lipzen A."/>
            <person name="Lukacs Z."/>
            <person name="Mihaltcheva S."/>
            <person name="Morgado L.N."/>
            <person name="Niskanen T."/>
            <person name="Noordeloos M.E."/>
            <person name="Ohm R.A."/>
            <person name="Ortiz-Santana B."/>
            <person name="Ovrebo C."/>
            <person name="Racz N."/>
            <person name="Riley R."/>
            <person name="Savchenko A."/>
            <person name="Shiryaev A."/>
            <person name="Soop K."/>
            <person name="Spirin V."/>
            <person name="Szebenyi C."/>
            <person name="Tomsovsky M."/>
            <person name="Tulloss R.E."/>
            <person name="Uehling J."/>
            <person name="Grigoriev I.V."/>
            <person name="Vagvolgyi C."/>
            <person name="Papp T."/>
            <person name="Martin F.M."/>
            <person name="Miettinen O."/>
            <person name="Hibbett D.S."/>
            <person name="Nagy L.G."/>
        </authorList>
    </citation>
    <scope>NUCLEOTIDE SEQUENCE [LARGE SCALE GENOMIC DNA]</scope>
    <source>
        <strain evidence="2 3">HHB13444</strain>
    </source>
</reference>
<dbReference type="AlphaFoldDB" id="A0A5C3PZE8"/>
<evidence type="ECO:0000313" key="3">
    <source>
        <dbReference type="Proteomes" id="UP000308197"/>
    </source>
</evidence>
<name>A0A5C3PZE8_9APHY</name>
<dbReference type="EMBL" id="ML210985">
    <property type="protein sequence ID" value="TFK93238.1"/>
    <property type="molecule type" value="Genomic_DNA"/>
</dbReference>
<protein>
    <submittedName>
        <fullName evidence="2">Uncharacterized protein</fullName>
    </submittedName>
</protein>
<organism evidence="2 3">
    <name type="scientific">Polyporus arcularius HHB13444</name>
    <dbReference type="NCBI Taxonomy" id="1314778"/>
    <lineage>
        <taxon>Eukaryota</taxon>
        <taxon>Fungi</taxon>
        <taxon>Dikarya</taxon>
        <taxon>Basidiomycota</taxon>
        <taxon>Agaricomycotina</taxon>
        <taxon>Agaricomycetes</taxon>
        <taxon>Polyporales</taxon>
        <taxon>Polyporaceae</taxon>
        <taxon>Polyporus</taxon>
    </lineage>
</organism>
<evidence type="ECO:0000313" key="2">
    <source>
        <dbReference type="EMBL" id="TFK93238.1"/>
    </source>
</evidence>
<feature type="region of interest" description="Disordered" evidence="1">
    <location>
        <begin position="148"/>
        <end position="167"/>
    </location>
</feature>
<dbReference type="Proteomes" id="UP000308197">
    <property type="component" value="Unassembled WGS sequence"/>
</dbReference>
<proteinExistence type="predicted"/>
<sequence>MPVEHPNCPLLVCLCASSSSPTPRKSQDALVTSIHQQRPTPSAPSWSDSDTLAGQFGPKGHGAYLLATRAPQPSPGTIYCNYTADAEKLGRPPRTHACIPASLQSVSGARPGLGTGSWRRWHDHDGTVQGARCGLGKVARRARYPRLQSYGGPASTSTPTPNWPSHGRFQRLEAQSGVRRRHTPFASRGSANEAVVAERPSASANANRSGVRTRDSGLGIRDCACRPRLPNVHSADTDTFARKVMLRGISAGTTGSEFAIDAAALSASPLTSLMTEAQAESHPQGRKASRRATGSADPESPDDRLEKRVRIRRGVVAQGWLSCIVARYKTPHHARSLEHHASCTVALVRDSEGVALRETVIFAIVFWAHAPARLIPDVVAETSTDCATITYLVSCWDFVQRSSRRRPSQRVLVPCIEALRKSPNDT</sequence>
<feature type="region of interest" description="Disordered" evidence="1">
    <location>
        <begin position="18"/>
        <end position="54"/>
    </location>
</feature>
<keyword evidence="3" id="KW-1185">Reference proteome</keyword>
<feature type="region of interest" description="Disordered" evidence="1">
    <location>
        <begin position="275"/>
        <end position="308"/>
    </location>
</feature>